<comment type="function">
    <text evidence="7">TFIIF is a general transcription initiation factor that binds to RNA polymerase II and helps to recruit it to the initiation complex in collaboration with TFIIB. It promotes transcription elongation.</text>
</comment>
<dbReference type="STRING" id="554065.E1ZD17"/>
<keyword evidence="10" id="KW-1185">Reference proteome</keyword>
<evidence type="ECO:0000256" key="5">
    <source>
        <dbReference type="ARBA" id="ARBA00023163"/>
    </source>
</evidence>
<name>E1ZD17_CHLVA</name>
<proteinExistence type="inferred from homology"/>
<dbReference type="InterPro" id="IPR008851">
    <property type="entry name" value="TFIIF-alpha"/>
</dbReference>
<evidence type="ECO:0000256" key="7">
    <source>
        <dbReference type="RuleBase" id="RU366044"/>
    </source>
</evidence>
<dbReference type="GO" id="GO:0003677">
    <property type="term" value="F:DNA binding"/>
    <property type="evidence" value="ECO:0007669"/>
    <property type="project" value="UniProtKB-KW"/>
</dbReference>
<dbReference type="Proteomes" id="UP000008141">
    <property type="component" value="Unassembled WGS sequence"/>
</dbReference>
<evidence type="ECO:0000256" key="1">
    <source>
        <dbReference type="ARBA" id="ARBA00004123"/>
    </source>
</evidence>
<keyword evidence="4 7" id="KW-0238">DNA-binding</keyword>
<feature type="compositionally biased region" description="Acidic residues" evidence="8">
    <location>
        <begin position="242"/>
        <end position="257"/>
    </location>
</feature>
<dbReference type="PANTHER" id="PTHR13011">
    <property type="entry name" value="TFIIF-ALPHA"/>
    <property type="match status" value="1"/>
</dbReference>
<dbReference type="KEGG" id="cvr:CHLNCDRAFT_144804"/>
<keyword evidence="5 7" id="KW-0804">Transcription</keyword>
<feature type="compositionally biased region" description="Basic and acidic residues" evidence="8">
    <location>
        <begin position="177"/>
        <end position="186"/>
    </location>
</feature>
<evidence type="ECO:0000256" key="2">
    <source>
        <dbReference type="ARBA" id="ARBA00005249"/>
    </source>
</evidence>
<dbReference type="GeneID" id="17355716"/>
<feature type="region of interest" description="Disordered" evidence="8">
    <location>
        <begin position="28"/>
        <end position="47"/>
    </location>
</feature>
<dbReference type="GO" id="GO:0032968">
    <property type="term" value="P:positive regulation of transcription elongation by RNA polymerase II"/>
    <property type="evidence" value="ECO:0007669"/>
    <property type="project" value="InterPro"/>
</dbReference>
<evidence type="ECO:0000313" key="10">
    <source>
        <dbReference type="Proteomes" id="UP000008141"/>
    </source>
</evidence>
<dbReference type="InterPro" id="IPR011039">
    <property type="entry name" value="TFIIF_interaction"/>
</dbReference>
<protein>
    <recommendedName>
        <fullName evidence="7">Transcription initiation factor IIF subunit alpha</fullName>
    </recommendedName>
</protein>
<dbReference type="RefSeq" id="XP_005848244.1">
    <property type="nucleotide sequence ID" value="XM_005848182.1"/>
</dbReference>
<dbReference type="PANTHER" id="PTHR13011:SF0">
    <property type="entry name" value="GENERAL TRANSCRIPTION FACTOR IIF SUBUNIT 1"/>
    <property type="match status" value="1"/>
</dbReference>
<reference evidence="9 10" key="1">
    <citation type="journal article" date="2010" name="Plant Cell">
        <title>The Chlorella variabilis NC64A genome reveals adaptation to photosymbiosis, coevolution with viruses, and cryptic sex.</title>
        <authorList>
            <person name="Blanc G."/>
            <person name="Duncan G."/>
            <person name="Agarkova I."/>
            <person name="Borodovsky M."/>
            <person name="Gurnon J."/>
            <person name="Kuo A."/>
            <person name="Lindquist E."/>
            <person name="Lucas S."/>
            <person name="Pangilinan J."/>
            <person name="Polle J."/>
            <person name="Salamov A."/>
            <person name="Terry A."/>
            <person name="Yamada T."/>
            <person name="Dunigan D.D."/>
            <person name="Grigoriev I.V."/>
            <person name="Claverie J.M."/>
            <person name="Van Etten J.L."/>
        </authorList>
    </citation>
    <scope>NUCLEOTIDE SEQUENCE [LARGE SCALE GENOMIC DNA]</scope>
    <source>
        <strain evidence="9 10">NC64A</strain>
    </source>
</reference>
<evidence type="ECO:0000313" key="9">
    <source>
        <dbReference type="EMBL" id="EFN56142.1"/>
    </source>
</evidence>
<dbReference type="Pfam" id="PF05793">
    <property type="entry name" value="TFIIF_alpha"/>
    <property type="match status" value="1"/>
</dbReference>
<dbReference type="SUPFAM" id="SSF50916">
    <property type="entry name" value="Rap30/74 interaction domains"/>
    <property type="match status" value="1"/>
</dbReference>
<dbReference type="GO" id="GO:0001096">
    <property type="term" value="F:TFIIF-class transcription factor complex binding"/>
    <property type="evidence" value="ECO:0007669"/>
    <property type="project" value="TreeGrafter"/>
</dbReference>
<evidence type="ECO:0000256" key="6">
    <source>
        <dbReference type="ARBA" id="ARBA00023242"/>
    </source>
</evidence>
<feature type="compositionally biased region" description="Low complexity" evidence="8">
    <location>
        <begin position="319"/>
        <end position="356"/>
    </location>
</feature>
<feature type="compositionally biased region" description="Low complexity" evidence="8">
    <location>
        <begin position="192"/>
        <end position="212"/>
    </location>
</feature>
<dbReference type="GO" id="GO:0006367">
    <property type="term" value="P:transcription initiation at RNA polymerase II promoter"/>
    <property type="evidence" value="ECO:0007669"/>
    <property type="project" value="InterPro"/>
</dbReference>
<dbReference type="GO" id="GO:0016251">
    <property type="term" value="F:RNA polymerase II general transcription initiation factor activity"/>
    <property type="evidence" value="ECO:0007669"/>
    <property type="project" value="TreeGrafter"/>
</dbReference>
<dbReference type="OrthoDB" id="514401at2759"/>
<comment type="subcellular location">
    <subcellularLocation>
        <location evidence="1 7">Nucleus</location>
    </subcellularLocation>
</comment>
<sequence length="418" mass="45084">MAQEFVIRASGVDKAAFKHLVARFPLDFRPDPRSEETANAPDLKRPGESWVMGQMEEVEAKPGTRGLPGQWVLEEQSGRPRFEGQPERGMRDTGAGYFLLMKGKGNEFIAAPVSDVFTFKPALQRRHQSLEDAEAAMQAQRLQHEKANPRLARAVGRDEGDPLAILREEDEADSDEEWKGIKERAAARTVVKAAPQQQQHQQLQQRKQQAAAAGGGGEEERPEEDHAERSEKGEDWEHEDVAADDDLDMGESEEEAEAGSPVRKGGAGSDSEEEGGALQPEKAKRRLKRMMRETGLEDSEEEGSEAGAAAEQGAKRARTGAAPPAGAAAAATAEAAGALAAAAAARPAAPTSVPAASGGTVTAEELKQLLRSKGRVLLSDLTAMYKSRLTTEGYKEFVALVKQVARMEPGTKYLVLKD</sequence>
<dbReference type="OMA" id="WEHEDVA"/>
<dbReference type="GO" id="GO:0005674">
    <property type="term" value="C:transcription factor TFIIF complex"/>
    <property type="evidence" value="ECO:0007669"/>
    <property type="project" value="TreeGrafter"/>
</dbReference>
<organism evidence="10">
    <name type="scientific">Chlorella variabilis</name>
    <name type="common">Green alga</name>
    <dbReference type="NCBI Taxonomy" id="554065"/>
    <lineage>
        <taxon>Eukaryota</taxon>
        <taxon>Viridiplantae</taxon>
        <taxon>Chlorophyta</taxon>
        <taxon>core chlorophytes</taxon>
        <taxon>Trebouxiophyceae</taxon>
        <taxon>Chlorellales</taxon>
        <taxon>Chlorellaceae</taxon>
        <taxon>Chlorella clade</taxon>
        <taxon>Chlorella</taxon>
    </lineage>
</organism>
<dbReference type="EMBL" id="GL433842">
    <property type="protein sequence ID" value="EFN56142.1"/>
    <property type="molecule type" value="Genomic_DNA"/>
</dbReference>
<feature type="region of interest" description="Disordered" evidence="8">
    <location>
        <begin position="156"/>
        <end position="360"/>
    </location>
</feature>
<dbReference type="InParanoid" id="E1ZD17"/>
<evidence type="ECO:0000256" key="8">
    <source>
        <dbReference type="SAM" id="MobiDB-lite"/>
    </source>
</evidence>
<dbReference type="AlphaFoldDB" id="E1ZD17"/>
<accession>E1ZD17</accession>
<evidence type="ECO:0000256" key="4">
    <source>
        <dbReference type="ARBA" id="ARBA00023125"/>
    </source>
</evidence>
<keyword evidence="3 7" id="KW-0805">Transcription regulation</keyword>
<gene>
    <name evidence="9" type="ORF">CHLNCDRAFT_144804</name>
</gene>
<feature type="compositionally biased region" description="Basic and acidic residues" evidence="8">
    <location>
        <begin position="223"/>
        <end position="241"/>
    </location>
</feature>
<keyword evidence="6 7" id="KW-0539">Nucleus</keyword>
<evidence type="ECO:0000256" key="3">
    <source>
        <dbReference type="ARBA" id="ARBA00023015"/>
    </source>
</evidence>
<comment type="similarity">
    <text evidence="2 7">Belongs to the TFIIF alpha subunit family.</text>
</comment>